<evidence type="ECO:0000313" key="2">
    <source>
        <dbReference type="EMBL" id="EIG55184.1"/>
    </source>
</evidence>
<feature type="region of interest" description="Disordered" evidence="1">
    <location>
        <begin position="156"/>
        <end position="231"/>
    </location>
</feature>
<proteinExistence type="predicted"/>
<feature type="compositionally biased region" description="Low complexity" evidence="1">
    <location>
        <begin position="159"/>
        <end position="214"/>
    </location>
</feature>
<reference evidence="2" key="1">
    <citation type="submission" date="2011-11" db="EMBL/GenBank/DDBJ databases">
        <title>Improved High-Quality Draft sequence of Desulfovibrio sp. U5L.</title>
        <authorList>
            <consortium name="US DOE Joint Genome Institute"/>
            <person name="Lucas S."/>
            <person name="Han J."/>
            <person name="Lapidus A."/>
            <person name="Cheng J.-F."/>
            <person name="Goodwin L."/>
            <person name="Pitluck S."/>
            <person name="Peters L."/>
            <person name="Ovchinnikova G."/>
            <person name="Held B."/>
            <person name="Detter J.C."/>
            <person name="Han C."/>
            <person name="Tapia R."/>
            <person name="Land M."/>
            <person name="Hauser L."/>
            <person name="Kyrpides N."/>
            <person name="Ivanova N."/>
            <person name="Pagani I."/>
            <person name="Gabster J."/>
            <person name="Walker C."/>
            <person name="Stolyar S."/>
            <person name="Stahl D."/>
            <person name="Arkin A."/>
            <person name="Dehal P."/>
            <person name="Hazen T."/>
            <person name="Woyke T."/>
        </authorList>
    </citation>
    <scope>NUCLEOTIDE SEQUENCE [LARGE SCALE GENOMIC DNA]</scope>
    <source>
        <strain evidence="2">U5L</strain>
    </source>
</reference>
<dbReference type="EMBL" id="JH600068">
    <property type="protein sequence ID" value="EIG55184.1"/>
    <property type="molecule type" value="Genomic_DNA"/>
</dbReference>
<dbReference type="eggNOG" id="ENOG50315EK">
    <property type="taxonomic scope" value="Bacteria"/>
</dbReference>
<protein>
    <submittedName>
        <fullName evidence="2">Uncharacterized protein</fullName>
    </submittedName>
</protein>
<evidence type="ECO:0000256" key="1">
    <source>
        <dbReference type="SAM" id="MobiDB-lite"/>
    </source>
</evidence>
<organism evidence="2">
    <name type="scientific">Desulfovibrio sp. U5L</name>
    <dbReference type="NCBI Taxonomy" id="596152"/>
    <lineage>
        <taxon>Bacteria</taxon>
        <taxon>Pseudomonadati</taxon>
        <taxon>Thermodesulfobacteriota</taxon>
        <taxon>Desulfovibrionia</taxon>
        <taxon>Desulfovibrionales</taxon>
        <taxon>Desulfovibrionaceae</taxon>
        <taxon>Desulfovibrio</taxon>
    </lineage>
</organism>
<dbReference type="AlphaFoldDB" id="I2Q5X8"/>
<accession>I2Q5X8</accession>
<sequence length="263" mass="26904">MRVIGMDIGSATASFAARTAWKQASSTPTPPQADTAASRVYQRSMGTTASDKSNVLATNFVATDSESSKYLKATLSSLQTANSFADRMGSLLDGISAQYSLLQSTMQVSSGNATYVAATLMQHRVEDGVKRTTEDEFADESANNLDDLKEGIEQRAEEATTPQDDTTQADQTDTTGKTDASVAADAGASAGAQDAASSESPATPATETAGENAAQPSPTSSETPADAATAAAPAAVMDVPVAAYAVQQAAQTPPAPTSLDMMA</sequence>
<gene>
    <name evidence="2" type="ORF">DesU5LDRAFT_3563</name>
</gene>
<name>I2Q5X8_9BACT</name>
<dbReference type="HOGENOM" id="CLU_1056603_0_0_7"/>